<dbReference type="Proteomes" id="UP001292094">
    <property type="component" value="Unassembled WGS sequence"/>
</dbReference>
<keyword evidence="2" id="KW-1133">Transmembrane helix</keyword>
<feature type="transmembrane region" description="Helical" evidence="2">
    <location>
        <begin position="54"/>
        <end position="79"/>
    </location>
</feature>
<evidence type="ECO:0008006" key="5">
    <source>
        <dbReference type="Google" id="ProtNLM"/>
    </source>
</evidence>
<evidence type="ECO:0000256" key="2">
    <source>
        <dbReference type="SAM" id="Phobius"/>
    </source>
</evidence>
<feature type="region of interest" description="Disordered" evidence="1">
    <location>
        <begin position="1"/>
        <end position="28"/>
    </location>
</feature>
<sequence length="81" mass="8868">MTRGKRLDSSEGLNRRNPKVRYDDVREKKTETETKMYVCLRCHLPPLLPPTSSLVVVVVVMVVVVAICQAAGVATTVGVDA</sequence>
<protein>
    <recommendedName>
        <fullName evidence="5">Transmembrane protein</fullName>
    </recommendedName>
</protein>
<evidence type="ECO:0000313" key="3">
    <source>
        <dbReference type="EMBL" id="KAK4295144.1"/>
    </source>
</evidence>
<dbReference type="AlphaFoldDB" id="A0AAE1TTY5"/>
<evidence type="ECO:0000256" key="1">
    <source>
        <dbReference type="SAM" id="MobiDB-lite"/>
    </source>
</evidence>
<reference evidence="3" key="1">
    <citation type="submission" date="2023-11" db="EMBL/GenBank/DDBJ databases">
        <title>Genome assemblies of two species of porcelain crab, Petrolisthes cinctipes and Petrolisthes manimaculis (Anomura: Porcellanidae).</title>
        <authorList>
            <person name="Angst P."/>
        </authorList>
    </citation>
    <scope>NUCLEOTIDE SEQUENCE</scope>
    <source>
        <strain evidence="3">PB745_02</strain>
        <tissue evidence="3">Gill</tissue>
    </source>
</reference>
<organism evidence="3 4">
    <name type="scientific">Petrolisthes manimaculis</name>
    <dbReference type="NCBI Taxonomy" id="1843537"/>
    <lineage>
        <taxon>Eukaryota</taxon>
        <taxon>Metazoa</taxon>
        <taxon>Ecdysozoa</taxon>
        <taxon>Arthropoda</taxon>
        <taxon>Crustacea</taxon>
        <taxon>Multicrustacea</taxon>
        <taxon>Malacostraca</taxon>
        <taxon>Eumalacostraca</taxon>
        <taxon>Eucarida</taxon>
        <taxon>Decapoda</taxon>
        <taxon>Pleocyemata</taxon>
        <taxon>Anomura</taxon>
        <taxon>Galatheoidea</taxon>
        <taxon>Porcellanidae</taxon>
        <taxon>Petrolisthes</taxon>
    </lineage>
</organism>
<comment type="caution">
    <text evidence="3">The sequence shown here is derived from an EMBL/GenBank/DDBJ whole genome shotgun (WGS) entry which is preliminary data.</text>
</comment>
<name>A0AAE1TTY5_9EUCA</name>
<dbReference type="EMBL" id="JAWZYT010004138">
    <property type="protein sequence ID" value="KAK4295144.1"/>
    <property type="molecule type" value="Genomic_DNA"/>
</dbReference>
<gene>
    <name evidence="3" type="ORF">Pmani_032276</name>
</gene>
<keyword evidence="2" id="KW-0472">Membrane</keyword>
<proteinExistence type="predicted"/>
<evidence type="ECO:0000313" key="4">
    <source>
        <dbReference type="Proteomes" id="UP001292094"/>
    </source>
</evidence>
<keyword evidence="2" id="KW-0812">Transmembrane</keyword>
<accession>A0AAE1TTY5</accession>
<keyword evidence="4" id="KW-1185">Reference proteome</keyword>